<evidence type="ECO:0008006" key="3">
    <source>
        <dbReference type="Google" id="ProtNLM"/>
    </source>
</evidence>
<gene>
    <name evidence="1" type="ORF">DYBT9623_00700</name>
</gene>
<organism evidence="1 2">
    <name type="scientific">Dyadobacter linearis</name>
    <dbReference type="NCBI Taxonomy" id="2823330"/>
    <lineage>
        <taxon>Bacteria</taxon>
        <taxon>Pseudomonadati</taxon>
        <taxon>Bacteroidota</taxon>
        <taxon>Cytophagia</taxon>
        <taxon>Cytophagales</taxon>
        <taxon>Spirosomataceae</taxon>
        <taxon>Dyadobacter</taxon>
    </lineage>
</organism>
<accession>A0ABM8UKM0</accession>
<dbReference type="EMBL" id="CAJRAU010000001">
    <property type="protein sequence ID" value="CAG5067972.1"/>
    <property type="molecule type" value="Genomic_DNA"/>
</dbReference>
<name>A0ABM8UKM0_9BACT</name>
<sequence>MENKIEKTTAKRGRPTSYDSNYHPEITYKLCSLGLTDADLAFVFDVTEPTVNLWKIKHPKFAENLSRGKILADAKVAHSLFKRATGYQVKESTTIEVGHLDKTIELRPAEVLRHIPADVEAMEIWLRNRTGFFKHRGRNQIGIEAIEEDSMPRHTQLDSNTANVSAEGK</sequence>
<protein>
    <recommendedName>
        <fullName evidence="3">Terminase</fullName>
    </recommendedName>
</protein>
<reference evidence="1 2" key="1">
    <citation type="submission" date="2021-04" db="EMBL/GenBank/DDBJ databases">
        <authorList>
            <person name="Rodrigo-Torres L."/>
            <person name="Arahal R. D."/>
            <person name="Lucena T."/>
        </authorList>
    </citation>
    <scope>NUCLEOTIDE SEQUENCE [LARGE SCALE GENOMIC DNA]</scope>
    <source>
        <strain evidence="1 2">CECT 9623</strain>
    </source>
</reference>
<comment type="caution">
    <text evidence="1">The sequence shown here is derived from an EMBL/GenBank/DDBJ whole genome shotgun (WGS) entry which is preliminary data.</text>
</comment>
<dbReference type="Proteomes" id="UP000679725">
    <property type="component" value="Unassembled WGS sequence"/>
</dbReference>
<proteinExistence type="predicted"/>
<evidence type="ECO:0000313" key="2">
    <source>
        <dbReference type="Proteomes" id="UP000679725"/>
    </source>
</evidence>
<evidence type="ECO:0000313" key="1">
    <source>
        <dbReference type="EMBL" id="CAG5067972.1"/>
    </source>
</evidence>
<keyword evidence="2" id="KW-1185">Reference proteome</keyword>